<evidence type="ECO:0000313" key="1">
    <source>
        <dbReference type="EMBL" id="KAA1092267.1"/>
    </source>
</evidence>
<accession>A0A5B0NSM2</accession>
<name>A0A5B0NSM2_PUCGR</name>
<dbReference type="Proteomes" id="UP000325313">
    <property type="component" value="Unassembled WGS sequence"/>
</dbReference>
<dbReference type="EMBL" id="VDEP01000376">
    <property type="protein sequence ID" value="KAA1092267.1"/>
    <property type="molecule type" value="Genomic_DNA"/>
</dbReference>
<gene>
    <name evidence="1" type="ORF">PGTUg99_010947</name>
</gene>
<comment type="caution">
    <text evidence="1">The sequence shown here is derived from an EMBL/GenBank/DDBJ whole genome shotgun (WGS) entry which is preliminary data.</text>
</comment>
<proteinExistence type="predicted"/>
<dbReference type="AlphaFoldDB" id="A0A5B0NSM2"/>
<protein>
    <submittedName>
        <fullName evidence="1">Uncharacterized protein</fullName>
    </submittedName>
</protein>
<evidence type="ECO:0000313" key="2">
    <source>
        <dbReference type="Proteomes" id="UP000325313"/>
    </source>
</evidence>
<organism evidence="1 2">
    <name type="scientific">Puccinia graminis f. sp. tritici</name>
    <dbReference type="NCBI Taxonomy" id="56615"/>
    <lineage>
        <taxon>Eukaryota</taxon>
        <taxon>Fungi</taxon>
        <taxon>Dikarya</taxon>
        <taxon>Basidiomycota</taxon>
        <taxon>Pucciniomycotina</taxon>
        <taxon>Pucciniomycetes</taxon>
        <taxon>Pucciniales</taxon>
        <taxon>Pucciniaceae</taxon>
        <taxon>Puccinia</taxon>
    </lineage>
</organism>
<reference evidence="1 2" key="1">
    <citation type="submission" date="2019-05" db="EMBL/GenBank/DDBJ databases">
        <title>Emergence of the Ug99 lineage of the wheat stem rust pathogen through somatic hybridization.</title>
        <authorList>
            <person name="Li F."/>
            <person name="Upadhyaya N.M."/>
            <person name="Sperschneider J."/>
            <person name="Matny O."/>
            <person name="Nguyen-Phuc H."/>
            <person name="Mago R."/>
            <person name="Raley C."/>
            <person name="Miller M.E."/>
            <person name="Silverstein K.A.T."/>
            <person name="Henningsen E."/>
            <person name="Hirsch C.D."/>
            <person name="Visser B."/>
            <person name="Pretorius Z.A."/>
            <person name="Steffenson B.J."/>
            <person name="Schwessinger B."/>
            <person name="Dodds P.N."/>
            <person name="Figueroa M."/>
        </authorList>
    </citation>
    <scope>NUCLEOTIDE SEQUENCE [LARGE SCALE GENOMIC DNA]</scope>
    <source>
        <strain evidence="1 2">Ug99</strain>
    </source>
</reference>
<sequence>MCSGLNDDTWSRSRSKFTIRQCIEGSPSSHHGAPPQHSICQDLFGTTKESDLTEEQSRELLQTLESKSKWIIKRHALTSGIFSSMCERLVDVHPGTQIAVCGQCLLLKKENSLVKALNTEYATADAVKYIPAVLMKRDLFHAKLMLYEELQHLNSSLEKHSRTGDKDFWMTLAIHAKHGFFDNMDAFEGLVKAVAVRKEREAFRKALNGMEFDSYFDSFLTTMAAMSPAAAKYFQDNFAGRSLRSM</sequence>